<dbReference type="GO" id="GO:0047617">
    <property type="term" value="F:fatty acyl-CoA hydrolase activity"/>
    <property type="evidence" value="ECO:0007669"/>
    <property type="project" value="TreeGrafter"/>
</dbReference>
<sequence>MDSYPVQLSIPVAWGDMDAFGHVNNTVYLRWFESARIAFFERIDIDATRPQKVGPILASTTCDYLTPVEYPATVVVGARLQRVGNTSFVIEHLATKDGAAVARGSAVVVLIDYETGEKVRVPDEIRASIAALSGGQATGTGPG</sequence>
<dbReference type="PANTHER" id="PTHR31793:SF39">
    <property type="entry name" value="THIOESTERASE_THIOL ESTER DEHYDRASE-ISOMERASE"/>
    <property type="match status" value="1"/>
</dbReference>
<reference evidence="1" key="1">
    <citation type="journal article" date="2012" name="ISME J.">
        <title>Biogeography and phylogenetic diversity of a cluster of exclusively marine myxobacteria.</title>
        <authorList>
            <person name="Brinkhoff T."/>
            <person name="Fischer D."/>
            <person name="Vollmers J."/>
            <person name="Voget S."/>
            <person name="Beardsley C."/>
            <person name="Thole S."/>
            <person name="Mussmann M."/>
            <person name="Kunze B."/>
            <person name="Wagner-Dobler I."/>
            <person name="Daniel R."/>
            <person name="Simon M."/>
        </authorList>
    </citation>
    <scope>NUCLEOTIDE SEQUENCE</scope>
</reference>
<protein>
    <submittedName>
        <fullName evidence="1">Putative thioesterase superfamily protein</fullName>
    </submittedName>
</protein>
<dbReference type="Gene3D" id="3.10.129.10">
    <property type="entry name" value="Hotdog Thioesterase"/>
    <property type="match status" value="1"/>
</dbReference>
<dbReference type="InterPro" id="IPR029069">
    <property type="entry name" value="HotDog_dom_sf"/>
</dbReference>
<accession>G3D5H1</accession>
<dbReference type="InterPro" id="IPR050563">
    <property type="entry name" value="4-hydroxybenzoyl-CoA_TE"/>
</dbReference>
<dbReference type="Pfam" id="PF13279">
    <property type="entry name" value="4HBT_2"/>
    <property type="match status" value="1"/>
</dbReference>
<dbReference type="SUPFAM" id="SSF54637">
    <property type="entry name" value="Thioesterase/thiol ester dehydrase-isomerase"/>
    <property type="match status" value="1"/>
</dbReference>
<gene>
    <name evidence="1" type="ORF">MMCf2_020</name>
</gene>
<dbReference type="CDD" id="cd00586">
    <property type="entry name" value="4HBT"/>
    <property type="match status" value="1"/>
</dbReference>
<dbReference type="PANTHER" id="PTHR31793">
    <property type="entry name" value="4-HYDROXYBENZOYL-COA THIOESTERASE FAMILY MEMBER"/>
    <property type="match status" value="1"/>
</dbReference>
<organism evidence="1">
    <name type="scientific">uncultured Myxococcales bacterium</name>
    <dbReference type="NCBI Taxonomy" id="253830"/>
    <lineage>
        <taxon>Bacteria</taxon>
        <taxon>Pseudomonadati</taxon>
        <taxon>Myxococcota</taxon>
        <taxon>Myxococcia</taxon>
        <taxon>Myxococcales</taxon>
        <taxon>environmental samples</taxon>
    </lineage>
</organism>
<evidence type="ECO:0000313" key="1">
    <source>
        <dbReference type="EMBL" id="ADN05979.1"/>
    </source>
</evidence>
<dbReference type="AlphaFoldDB" id="G3D5H1"/>
<dbReference type="EMBL" id="HQ191476">
    <property type="protein sequence ID" value="ADN05979.1"/>
    <property type="molecule type" value="Genomic_DNA"/>
</dbReference>
<proteinExistence type="predicted"/>
<name>G3D5H1_9BACT</name>